<evidence type="ECO:0000313" key="3">
    <source>
        <dbReference type="Proteomes" id="UP000176998"/>
    </source>
</evidence>
<feature type="compositionally biased region" description="Polar residues" evidence="1">
    <location>
        <begin position="57"/>
        <end position="66"/>
    </location>
</feature>
<dbReference type="AlphaFoldDB" id="A0A1G4B388"/>
<feature type="region of interest" description="Disordered" evidence="1">
    <location>
        <begin position="32"/>
        <end position="86"/>
    </location>
</feature>
<reference evidence="2 3" key="1">
    <citation type="submission" date="2016-09" db="EMBL/GenBank/DDBJ databases">
        <authorList>
            <person name="Capua I."/>
            <person name="De Benedictis P."/>
            <person name="Joannis T."/>
            <person name="Lombin L.H."/>
            <person name="Cattoli G."/>
        </authorList>
    </citation>
    <scope>NUCLEOTIDE SEQUENCE [LARGE SCALE GENOMIC DNA]</scope>
    <source>
        <strain evidence="2 3">IMI 309357</strain>
    </source>
</reference>
<dbReference type="OrthoDB" id="5377226at2759"/>
<evidence type="ECO:0000256" key="1">
    <source>
        <dbReference type="SAM" id="MobiDB-lite"/>
    </source>
</evidence>
<feature type="compositionally biased region" description="Basic and acidic residues" evidence="1">
    <location>
        <begin position="329"/>
        <end position="351"/>
    </location>
</feature>
<comment type="caution">
    <text evidence="2">The sequence shown here is derived from an EMBL/GenBank/DDBJ whole genome shotgun (WGS) entry which is preliminary data.</text>
</comment>
<accession>A0A1G4B388</accession>
<feature type="region of interest" description="Disordered" evidence="1">
    <location>
        <begin position="294"/>
        <end position="358"/>
    </location>
</feature>
<organism evidence="2 3">
    <name type="scientific">Colletotrichum orchidophilum</name>
    <dbReference type="NCBI Taxonomy" id="1209926"/>
    <lineage>
        <taxon>Eukaryota</taxon>
        <taxon>Fungi</taxon>
        <taxon>Dikarya</taxon>
        <taxon>Ascomycota</taxon>
        <taxon>Pezizomycotina</taxon>
        <taxon>Sordariomycetes</taxon>
        <taxon>Hypocreomycetidae</taxon>
        <taxon>Glomerellales</taxon>
        <taxon>Glomerellaceae</taxon>
        <taxon>Colletotrichum</taxon>
    </lineage>
</organism>
<dbReference type="Proteomes" id="UP000176998">
    <property type="component" value="Unassembled WGS sequence"/>
</dbReference>
<name>A0A1G4B388_9PEZI</name>
<protein>
    <submittedName>
        <fullName evidence="2">Uncharacterized protein</fullName>
    </submittedName>
</protein>
<keyword evidence="3" id="KW-1185">Reference proteome</keyword>
<proteinExistence type="predicted"/>
<feature type="compositionally biased region" description="Polar residues" evidence="1">
    <location>
        <begin position="296"/>
        <end position="307"/>
    </location>
</feature>
<feature type="compositionally biased region" description="Polar residues" evidence="1">
    <location>
        <begin position="203"/>
        <end position="213"/>
    </location>
</feature>
<sequence length="387" mass="43423">MQELPIQEERNLVSEHYLAEQDSNHHQRFASCLLPTKEKPLHLSTSITDDPQPPQPESNRTEQSPMPSIAEEHPRLMASGRKRRRDVNDANTNNELQLQGPLHEKLAQYQAATNNWNADGVFGGRPIQQQIQQQQQQQQSIFPRFPSSNNDLMRFQYGFPSTIVPEDSRQNLDSLPRKIAPLPVAKRQRVFHDDNIDHVDLGSLNSDPTPQHDPQQRRGSRSSTESHPTSHAARDQADAAGNRPKTPSSLAPCHICHRRPTKKSDLDSFADCQGCGQRSCYVCVRECQGWEKDGRPSSNGGINSAQQEQEEHGGVDLSRSCTMDDVDDDRQRQSRADEESKRTGQATRHDGWTGGGHRQMVCSRCCIEKGTEGDVVCLGCLSRIESV</sequence>
<dbReference type="RefSeq" id="XP_022472946.1">
    <property type="nucleotide sequence ID" value="XM_022620556.1"/>
</dbReference>
<feature type="region of interest" description="Disordered" evidence="1">
    <location>
        <begin position="198"/>
        <end position="255"/>
    </location>
</feature>
<gene>
    <name evidence="2" type="ORF">CORC01_08926</name>
</gene>
<evidence type="ECO:0000313" key="2">
    <source>
        <dbReference type="EMBL" id="OHE95785.1"/>
    </source>
</evidence>
<dbReference type="EMBL" id="MJBS01000078">
    <property type="protein sequence ID" value="OHE95785.1"/>
    <property type="molecule type" value="Genomic_DNA"/>
</dbReference>
<dbReference type="GeneID" id="34562066"/>